<dbReference type="NCBIfam" id="NF007494">
    <property type="entry name" value="PRK10089.1-3"/>
    <property type="match status" value="1"/>
</dbReference>
<keyword evidence="1 3" id="KW-0820">tRNA-binding</keyword>
<dbReference type="CDD" id="cd02798">
    <property type="entry name" value="tRNA_bind_CsaA"/>
    <property type="match status" value="1"/>
</dbReference>
<dbReference type="InterPro" id="IPR012340">
    <property type="entry name" value="NA-bd_OB-fold"/>
</dbReference>
<dbReference type="PANTHER" id="PTHR11586">
    <property type="entry name" value="TRNA-AMINOACYLATION COFACTOR ARC1 FAMILY MEMBER"/>
    <property type="match status" value="1"/>
</dbReference>
<gene>
    <name evidence="5" type="ORF">DPQ33_14875</name>
</gene>
<dbReference type="InterPro" id="IPR008231">
    <property type="entry name" value="CsaA"/>
</dbReference>
<dbReference type="Gene3D" id="2.40.50.140">
    <property type="entry name" value="Nucleic acid-binding proteins"/>
    <property type="match status" value="1"/>
</dbReference>
<dbReference type="FunFam" id="2.40.50.140:FF:000165">
    <property type="entry name" value="Chaperone CsaA"/>
    <property type="match status" value="1"/>
</dbReference>
<keyword evidence="6" id="KW-1185">Reference proteome</keyword>
<dbReference type="PROSITE" id="PS50886">
    <property type="entry name" value="TRBD"/>
    <property type="match status" value="1"/>
</dbReference>
<proteinExistence type="predicted"/>
<accession>A0A7M3MCL4</accession>
<dbReference type="NCBIfam" id="NF007495">
    <property type="entry name" value="PRK10089.1-4"/>
    <property type="match status" value="1"/>
</dbReference>
<evidence type="ECO:0000256" key="3">
    <source>
        <dbReference type="PROSITE-ProRule" id="PRU00209"/>
    </source>
</evidence>
<reference evidence="5 6" key="1">
    <citation type="submission" date="2018-06" db="EMBL/GenBank/DDBJ databases">
        <title>Complete genome of Desulfovibrio indonesiensis P37SLT.</title>
        <authorList>
            <person name="Crispim J.S."/>
            <person name="Vidigal P.M.P."/>
            <person name="Silva L.C.F."/>
            <person name="Laguardia C.N."/>
            <person name="Araujo L.C."/>
            <person name="Dias R.S."/>
            <person name="Sousa M.P."/>
            <person name="Paula S.O."/>
            <person name="Silva C."/>
        </authorList>
    </citation>
    <scope>NUCLEOTIDE SEQUENCE [LARGE SCALE GENOMIC DNA]</scope>
    <source>
        <strain evidence="5 6">P37SLT</strain>
    </source>
</reference>
<evidence type="ECO:0000313" key="6">
    <source>
        <dbReference type="Proteomes" id="UP000448292"/>
    </source>
</evidence>
<dbReference type="NCBIfam" id="TIGR02222">
    <property type="entry name" value="chap_CsaA"/>
    <property type="match status" value="1"/>
</dbReference>
<dbReference type="EMBL" id="QMIE01000015">
    <property type="protein sequence ID" value="TVM15684.1"/>
    <property type="molecule type" value="Genomic_DNA"/>
</dbReference>
<keyword evidence="2 3" id="KW-0694">RNA-binding</keyword>
<dbReference type="GO" id="GO:0000049">
    <property type="term" value="F:tRNA binding"/>
    <property type="evidence" value="ECO:0007669"/>
    <property type="project" value="UniProtKB-UniRule"/>
</dbReference>
<evidence type="ECO:0000313" key="5">
    <source>
        <dbReference type="EMBL" id="TVM15684.1"/>
    </source>
</evidence>
<dbReference type="PANTHER" id="PTHR11586:SF37">
    <property type="entry name" value="TRNA-BINDING DOMAIN-CONTAINING PROTEIN"/>
    <property type="match status" value="1"/>
</dbReference>
<evidence type="ECO:0000256" key="2">
    <source>
        <dbReference type="ARBA" id="ARBA00022884"/>
    </source>
</evidence>
<name>A0A7M3MCL4_9BACT</name>
<organism evidence="5 6">
    <name type="scientific">Oceanidesulfovibrio indonesiensis</name>
    <dbReference type="NCBI Taxonomy" id="54767"/>
    <lineage>
        <taxon>Bacteria</taxon>
        <taxon>Pseudomonadati</taxon>
        <taxon>Thermodesulfobacteriota</taxon>
        <taxon>Desulfovibrionia</taxon>
        <taxon>Desulfovibrionales</taxon>
        <taxon>Desulfovibrionaceae</taxon>
        <taxon>Oceanidesulfovibrio</taxon>
    </lineage>
</organism>
<protein>
    <submittedName>
        <fullName evidence="5">tRNA-binding protein</fullName>
    </submittedName>
</protein>
<dbReference type="InterPro" id="IPR002547">
    <property type="entry name" value="tRNA-bd_dom"/>
</dbReference>
<feature type="domain" description="TRNA-binding" evidence="4">
    <location>
        <begin position="9"/>
        <end position="116"/>
    </location>
</feature>
<sequence length="116" mass="12570">MEPQIEWDDFRRVDIRAGRILHAEPLPKARKPAYALTIDFGPLGKKHSSAQITELYAPEELAGRLVLAVVNFPPKRIAGFVSEVLVLGLDSQADVGGTSVSLVGPDHDVAPGARLY</sequence>
<dbReference type="Pfam" id="PF01588">
    <property type="entry name" value="tRNA_bind"/>
    <property type="match status" value="1"/>
</dbReference>
<dbReference type="OrthoDB" id="9794564at2"/>
<evidence type="ECO:0000256" key="1">
    <source>
        <dbReference type="ARBA" id="ARBA00022555"/>
    </source>
</evidence>
<dbReference type="InterPro" id="IPR051270">
    <property type="entry name" value="Tyrosine-tRNA_ligase_regulator"/>
</dbReference>
<dbReference type="SUPFAM" id="SSF50249">
    <property type="entry name" value="Nucleic acid-binding proteins"/>
    <property type="match status" value="1"/>
</dbReference>
<evidence type="ECO:0000259" key="4">
    <source>
        <dbReference type="PROSITE" id="PS50886"/>
    </source>
</evidence>
<dbReference type="Proteomes" id="UP000448292">
    <property type="component" value="Unassembled WGS sequence"/>
</dbReference>
<dbReference type="AlphaFoldDB" id="A0A7M3MCL4"/>
<comment type="caution">
    <text evidence="5">The sequence shown here is derived from an EMBL/GenBank/DDBJ whole genome shotgun (WGS) entry which is preliminary data.</text>
</comment>